<dbReference type="Pfam" id="PF11667">
    <property type="entry name" value="DUF3267"/>
    <property type="match status" value="1"/>
</dbReference>
<protein>
    <submittedName>
        <fullName evidence="2">DUF3267 domain-containing protein</fullName>
    </submittedName>
</protein>
<dbReference type="RefSeq" id="WP_165265880.1">
    <property type="nucleotide sequence ID" value="NZ_JAALLS010000002.1"/>
</dbReference>
<reference evidence="2 3" key="1">
    <citation type="submission" date="2020-02" db="EMBL/GenBank/DDBJ databases">
        <title>Aliifodinibius halophilus 2W32, complete genome.</title>
        <authorList>
            <person name="Li Y."/>
            <person name="Wu S."/>
        </authorList>
    </citation>
    <scope>NUCLEOTIDE SEQUENCE [LARGE SCALE GENOMIC DNA]</scope>
    <source>
        <strain evidence="2 3">2W32</strain>
    </source>
</reference>
<organism evidence="2 3">
    <name type="scientific">Fodinibius halophilus</name>
    <dbReference type="NCBI Taxonomy" id="1736908"/>
    <lineage>
        <taxon>Bacteria</taxon>
        <taxon>Pseudomonadati</taxon>
        <taxon>Balneolota</taxon>
        <taxon>Balneolia</taxon>
        <taxon>Balneolales</taxon>
        <taxon>Balneolaceae</taxon>
        <taxon>Fodinibius</taxon>
    </lineage>
</organism>
<dbReference type="AlphaFoldDB" id="A0A6M1T5L9"/>
<sequence length="190" mass="21424">MPEEYTLSFQQANWYGLALFIPLTSILVLPYAGMYGWSTLVKDLVFFLHDFPLFLVSVVIGTIAHELIHAICWVLLGNIPWSHIHFGFNWKALAPYVHCPDPVEVSSYRWGVAMPGIILGLIPYLYALLFHQEWLLGFSLFFTLAAGGDMLILWLLRRVKRGNRVQDHPDLVGCRLIDSDTMTGTGDGGS</sequence>
<dbReference type="InterPro" id="IPR021683">
    <property type="entry name" value="DUF3267"/>
</dbReference>
<keyword evidence="1" id="KW-0812">Transmembrane</keyword>
<accession>A0A6M1T5L9</accession>
<evidence type="ECO:0000256" key="1">
    <source>
        <dbReference type="SAM" id="Phobius"/>
    </source>
</evidence>
<dbReference type="Proteomes" id="UP000479132">
    <property type="component" value="Unassembled WGS sequence"/>
</dbReference>
<proteinExistence type="predicted"/>
<evidence type="ECO:0000313" key="2">
    <source>
        <dbReference type="EMBL" id="NGP87281.1"/>
    </source>
</evidence>
<feature type="transmembrane region" description="Helical" evidence="1">
    <location>
        <begin position="135"/>
        <end position="156"/>
    </location>
</feature>
<gene>
    <name evidence="2" type="ORF">G3569_02850</name>
</gene>
<evidence type="ECO:0000313" key="3">
    <source>
        <dbReference type="Proteomes" id="UP000479132"/>
    </source>
</evidence>
<dbReference type="EMBL" id="JAALLS010000002">
    <property type="protein sequence ID" value="NGP87281.1"/>
    <property type="molecule type" value="Genomic_DNA"/>
</dbReference>
<feature type="transmembrane region" description="Helical" evidence="1">
    <location>
        <begin position="12"/>
        <end position="33"/>
    </location>
</feature>
<comment type="caution">
    <text evidence="2">The sequence shown here is derived from an EMBL/GenBank/DDBJ whole genome shotgun (WGS) entry which is preliminary data.</text>
</comment>
<keyword evidence="1" id="KW-1133">Transmembrane helix</keyword>
<keyword evidence="3" id="KW-1185">Reference proteome</keyword>
<keyword evidence="1" id="KW-0472">Membrane</keyword>
<feature type="transmembrane region" description="Helical" evidence="1">
    <location>
        <begin position="53"/>
        <end position="76"/>
    </location>
</feature>
<feature type="transmembrane region" description="Helical" evidence="1">
    <location>
        <begin position="110"/>
        <end position="129"/>
    </location>
</feature>
<name>A0A6M1T5L9_9BACT</name>